<comment type="caution">
    <text evidence="8">The sequence shown here is derived from an EMBL/GenBank/DDBJ whole genome shotgun (WGS) entry which is preliminary data.</text>
</comment>
<comment type="similarity">
    <text evidence="2">Belongs to the CRISPR-associated Csm5 family.</text>
</comment>
<gene>
    <name evidence="8" type="primary">csm5</name>
    <name evidence="8" type="ORF">HF872_09970</name>
</gene>
<dbReference type="GO" id="GO:0003723">
    <property type="term" value="F:RNA binding"/>
    <property type="evidence" value="ECO:0007669"/>
    <property type="project" value="UniProtKB-KW"/>
</dbReference>
<dbReference type="InterPro" id="IPR010173">
    <property type="entry name" value="CRISPR-assoc_Csm5"/>
</dbReference>
<dbReference type="PANTHER" id="PTHR38007">
    <property type="entry name" value="CRISPR SYSTEM CMS PROTEIN CSM5"/>
    <property type="match status" value="1"/>
</dbReference>
<dbReference type="AlphaFoldDB" id="A0A848BRE0"/>
<dbReference type="RefSeq" id="WP_170087873.1">
    <property type="nucleotide sequence ID" value="NZ_JABAFG010000017.1"/>
</dbReference>
<evidence type="ECO:0000256" key="5">
    <source>
        <dbReference type="ARBA" id="ARBA00023118"/>
    </source>
</evidence>
<dbReference type="GO" id="GO:0051607">
    <property type="term" value="P:defense response to virus"/>
    <property type="evidence" value="ECO:0007669"/>
    <property type="project" value="UniProtKB-KW"/>
</dbReference>
<dbReference type="Pfam" id="PF03787">
    <property type="entry name" value="RAMPs"/>
    <property type="match status" value="1"/>
</dbReference>
<evidence type="ECO:0000256" key="3">
    <source>
        <dbReference type="ARBA" id="ARBA00016113"/>
    </source>
</evidence>
<protein>
    <recommendedName>
        <fullName evidence="3">CRISPR system Cms protein Csm5</fullName>
    </recommendedName>
    <alternativeName>
        <fullName evidence="6">CRISPR type III A-associated protein Csm5</fullName>
    </alternativeName>
</protein>
<evidence type="ECO:0000256" key="6">
    <source>
        <dbReference type="ARBA" id="ARBA00031720"/>
    </source>
</evidence>
<sequence length="411" mass="48218">MMSIKKRERKMYELTCIAPVHIGNGELLKQFEYIHEKNRNEEKVYFLDQKKWMSYLMRHQWIDDYAQEILRRRCVLGQWLRNKTHTSNLRPVIREICNSSADVYTTKDSKKHVNDIVRQVKTIDGVPYIPGSSLKGAVRSAILFHCIRQNHPAYQPYWQELKRVMVSVDKRTIGNRSIQRTINRNIQTIVRKMERHTFSKLNLDLDRPNDALESIMRGILISDAMMTEKKRDTIVLEKYDVSKKRGKSIDPHTVALFRECIPVGRRLRFSIIMDTDMTSRIGLTSLDMLWQWMRDYIQFGLEAQQSVFGRQFRAEFKESQLADLLIGGGTGFFSKTIYYALASEREGKEVLASFFDYVLFSKKNRQTRRLEPAHHHLRDDDVLTPRTLKLAYTGGDRWILGLASVKDVTEC</sequence>
<feature type="domain" description="CRISPR type III-associated protein" evidence="7">
    <location>
        <begin position="13"/>
        <end position="185"/>
    </location>
</feature>
<proteinExistence type="inferred from homology"/>
<dbReference type="PANTHER" id="PTHR38007:SF1">
    <property type="entry name" value="CRISPR SYSTEM CMS PROTEIN CSM5"/>
    <property type="match status" value="1"/>
</dbReference>
<keyword evidence="4" id="KW-0694">RNA-binding</keyword>
<evidence type="ECO:0000256" key="1">
    <source>
        <dbReference type="ARBA" id="ARBA00003088"/>
    </source>
</evidence>
<evidence type="ECO:0000256" key="2">
    <source>
        <dbReference type="ARBA" id="ARBA00006680"/>
    </source>
</evidence>
<name>A0A848BRE0_9FIRM</name>
<evidence type="ECO:0000256" key="4">
    <source>
        <dbReference type="ARBA" id="ARBA00022884"/>
    </source>
</evidence>
<evidence type="ECO:0000259" key="7">
    <source>
        <dbReference type="Pfam" id="PF03787"/>
    </source>
</evidence>
<organism evidence="8 9">
    <name type="scientific">Megasphaera hexanoica</name>
    <dbReference type="NCBI Taxonomy" id="1675036"/>
    <lineage>
        <taxon>Bacteria</taxon>
        <taxon>Bacillati</taxon>
        <taxon>Bacillota</taxon>
        <taxon>Negativicutes</taxon>
        <taxon>Veillonellales</taxon>
        <taxon>Veillonellaceae</taxon>
        <taxon>Megasphaera</taxon>
    </lineage>
</organism>
<keyword evidence="5" id="KW-0051">Antiviral defense</keyword>
<accession>A0A848BRE0</accession>
<dbReference type="Proteomes" id="UP000591071">
    <property type="component" value="Unassembled WGS sequence"/>
</dbReference>
<comment type="function">
    <text evidence="1">This subunit might be involved in maturation of a crRNA intermediate to its mature form.</text>
</comment>
<evidence type="ECO:0000313" key="9">
    <source>
        <dbReference type="Proteomes" id="UP000591071"/>
    </source>
</evidence>
<dbReference type="InterPro" id="IPR005537">
    <property type="entry name" value="RAMP_III_fam"/>
</dbReference>
<dbReference type="EMBL" id="JABAFG010000017">
    <property type="protein sequence ID" value="NME28941.1"/>
    <property type="molecule type" value="Genomic_DNA"/>
</dbReference>
<reference evidence="8 9" key="1">
    <citation type="submission" date="2020-04" db="EMBL/GenBank/DDBJ databases">
        <authorList>
            <person name="Hitch T.C.A."/>
            <person name="Wylensek D."/>
            <person name="Clavel T."/>
        </authorList>
    </citation>
    <scope>NUCLEOTIDE SEQUENCE [LARGE SCALE GENOMIC DNA]</scope>
    <source>
        <strain evidence="8 9">Oil-RF-744-FAT-WT-6-1</strain>
    </source>
</reference>
<dbReference type="NCBIfam" id="TIGR01899">
    <property type="entry name" value="cas_TM1807_csm5"/>
    <property type="match status" value="1"/>
</dbReference>
<evidence type="ECO:0000313" key="8">
    <source>
        <dbReference type="EMBL" id="NME28941.1"/>
    </source>
</evidence>